<evidence type="ECO:0000256" key="1">
    <source>
        <dbReference type="SAM" id="MobiDB-lite"/>
    </source>
</evidence>
<name>A0A6J6P2S5_9ZZZZ</name>
<proteinExistence type="predicted"/>
<sequence>MKKSWLTAVSVLGALGTGSAVVMAGAVINSGSNTQTAAPVPELTAPRTSVYQVGNAARIALSSAGGIITVISATPDAGWSVVSTSPAAPSVAVTLTDNAQVVTFTASMVSGEVQTAVSATLSAGIPATPDATAPSIVIQQPGDLGAEPNPATPPTFAPNQSGTVGAASTTSPSSSTPHANSGTWNDDDNDDDEGYEENDD</sequence>
<reference evidence="2" key="1">
    <citation type="submission" date="2020-05" db="EMBL/GenBank/DDBJ databases">
        <authorList>
            <person name="Chiriac C."/>
            <person name="Salcher M."/>
            <person name="Ghai R."/>
            <person name="Kavagutti S V."/>
        </authorList>
    </citation>
    <scope>NUCLEOTIDE SEQUENCE</scope>
</reference>
<feature type="region of interest" description="Disordered" evidence="1">
    <location>
        <begin position="140"/>
        <end position="200"/>
    </location>
</feature>
<organism evidence="2">
    <name type="scientific">freshwater metagenome</name>
    <dbReference type="NCBI Taxonomy" id="449393"/>
    <lineage>
        <taxon>unclassified sequences</taxon>
        <taxon>metagenomes</taxon>
        <taxon>ecological metagenomes</taxon>
    </lineage>
</organism>
<feature type="compositionally biased region" description="Acidic residues" evidence="1">
    <location>
        <begin position="185"/>
        <end position="200"/>
    </location>
</feature>
<dbReference type="EMBL" id="CAEZXM010000147">
    <property type="protein sequence ID" value="CAB4693570.1"/>
    <property type="molecule type" value="Genomic_DNA"/>
</dbReference>
<dbReference type="AlphaFoldDB" id="A0A6J6P2S5"/>
<evidence type="ECO:0000313" key="2">
    <source>
        <dbReference type="EMBL" id="CAB4693570.1"/>
    </source>
</evidence>
<feature type="compositionally biased region" description="Low complexity" evidence="1">
    <location>
        <begin position="157"/>
        <end position="177"/>
    </location>
</feature>
<accession>A0A6J6P2S5</accession>
<protein>
    <submittedName>
        <fullName evidence="2">Unannotated protein</fullName>
    </submittedName>
</protein>
<gene>
    <name evidence="2" type="ORF">UFOPK2366_00889</name>
</gene>